<dbReference type="Pfam" id="PF00651">
    <property type="entry name" value="BTB"/>
    <property type="match status" value="1"/>
</dbReference>
<gene>
    <name evidence="2" type="ORF">L596_013161</name>
</gene>
<evidence type="ECO:0000313" key="3">
    <source>
        <dbReference type="Proteomes" id="UP000298663"/>
    </source>
</evidence>
<dbReference type="SUPFAM" id="SSF54695">
    <property type="entry name" value="POZ domain"/>
    <property type="match status" value="1"/>
</dbReference>
<reference evidence="2 3" key="1">
    <citation type="journal article" date="2015" name="Genome Biol.">
        <title>Comparative genomics of Steinernema reveals deeply conserved gene regulatory networks.</title>
        <authorList>
            <person name="Dillman A.R."/>
            <person name="Macchietto M."/>
            <person name="Porter C.F."/>
            <person name="Rogers A."/>
            <person name="Williams B."/>
            <person name="Antoshechkin I."/>
            <person name="Lee M.M."/>
            <person name="Goodwin Z."/>
            <person name="Lu X."/>
            <person name="Lewis E.E."/>
            <person name="Goodrich-Blair H."/>
            <person name="Stock S.P."/>
            <person name="Adams B.J."/>
            <person name="Sternberg P.W."/>
            <person name="Mortazavi A."/>
        </authorList>
    </citation>
    <scope>NUCLEOTIDE SEQUENCE [LARGE SCALE GENOMIC DNA]</scope>
    <source>
        <strain evidence="2 3">ALL</strain>
    </source>
</reference>
<organism evidence="2 3">
    <name type="scientific">Steinernema carpocapsae</name>
    <name type="common">Entomopathogenic nematode</name>
    <dbReference type="NCBI Taxonomy" id="34508"/>
    <lineage>
        <taxon>Eukaryota</taxon>
        <taxon>Metazoa</taxon>
        <taxon>Ecdysozoa</taxon>
        <taxon>Nematoda</taxon>
        <taxon>Chromadorea</taxon>
        <taxon>Rhabditida</taxon>
        <taxon>Tylenchina</taxon>
        <taxon>Panagrolaimomorpha</taxon>
        <taxon>Strongyloidoidea</taxon>
        <taxon>Steinernematidae</taxon>
        <taxon>Steinernema</taxon>
    </lineage>
</organism>
<comment type="caution">
    <text evidence="2">The sequence shown here is derived from an EMBL/GenBank/DDBJ whole genome shotgun (WGS) entry which is preliminary data.</text>
</comment>
<dbReference type="Gene3D" id="3.30.710.10">
    <property type="entry name" value="Potassium Channel Kv1.1, Chain A"/>
    <property type="match status" value="1"/>
</dbReference>
<dbReference type="InterPro" id="IPR011333">
    <property type="entry name" value="SKP1/BTB/POZ_sf"/>
</dbReference>
<evidence type="ECO:0000259" key="1">
    <source>
        <dbReference type="PROSITE" id="PS50097"/>
    </source>
</evidence>
<evidence type="ECO:0000313" key="2">
    <source>
        <dbReference type="EMBL" id="TKR88997.1"/>
    </source>
</evidence>
<proteinExistence type="predicted"/>
<dbReference type="OrthoDB" id="5866811at2759"/>
<protein>
    <recommendedName>
        <fullName evidence="1">BTB domain-containing protein</fullName>
    </recommendedName>
</protein>
<dbReference type="EMBL" id="AZBU02000003">
    <property type="protein sequence ID" value="TKR88997.1"/>
    <property type="molecule type" value="Genomic_DNA"/>
</dbReference>
<name>A0A4U5NZA3_STECR</name>
<sequence>MRKLENLVARMERKTFVELIDSFYADLSDPKNPLIADPEDVANFKLDGEELYVPKKMLSAQSSFFAAYFKNHINKKEDSFYDVNGLKDVKVEDFVHFIGMIHSFAMHIDEKLVEGLLKLADLFQCKLILQRCVEYLKTAPVKCFSHRKKLQLAEKFKLRPILADIIDKASLEELKEGPWEGEISAFARSLMFLKLRMKYS</sequence>
<dbReference type="Proteomes" id="UP000298663">
    <property type="component" value="Unassembled WGS sequence"/>
</dbReference>
<dbReference type="InterPro" id="IPR000210">
    <property type="entry name" value="BTB/POZ_dom"/>
</dbReference>
<dbReference type="PANTHER" id="PTHR22744:SF17">
    <property type="entry name" value="BTB DOMAIN-CONTAINING PROTEIN"/>
    <property type="match status" value="1"/>
</dbReference>
<accession>A0A4U5NZA3</accession>
<dbReference type="SMART" id="SM00225">
    <property type="entry name" value="BTB"/>
    <property type="match status" value="1"/>
</dbReference>
<dbReference type="PROSITE" id="PS50097">
    <property type="entry name" value="BTB"/>
    <property type="match status" value="1"/>
</dbReference>
<dbReference type="PANTHER" id="PTHR22744">
    <property type="entry name" value="HELIX LOOP HELIX PROTEIN 21-RELATED"/>
    <property type="match status" value="1"/>
</dbReference>
<feature type="domain" description="BTB" evidence="1">
    <location>
        <begin position="40"/>
        <end position="110"/>
    </location>
</feature>
<reference evidence="2 3" key="2">
    <citation type="journal article" date="2019" name="G3 (Bethesda)">
        <title>Hybrid Assembly of the Genome of the Entomopathogenic Nematode Steinernema carpocapsae Identifies the X-Chromosome.</title>
        <authorList>
            <person name="Serra L."/>
            <person name="Macchietto M."/>
            <person name="Macias-Munoz A."/>
            <person name="McGill C.J."/>
            <person name="Rodriguez I.M."/>
            <person name="Rodriguez B."/>
            <person name="Murad R."/>
            <person name="Mortazavi A."/>
        </authorList>
    </citation>
    <scope>NUCLEOTIDE SEQUENCE [LARGE SCALE GENOMIC DNA]</scope>
    <source>
        <strain evidence="2 3">ALL</strain>
    </source>
</reference>
<dbReference type="CDD" id="cd18186">
    <property type="entry name" value="BTB_POZ_ZBTB_KLHL-like"/>
    <property type="match status" value="1"/>
</dbReference>
<dbReference type="AlphaFoldDB" id="A0A4U5NZA3"/>
<keyword evidence="3" id="KW-1185">Reference proteome</keyword>